<accession>A0AAX6MDE9</accession>
<comment type="caution">
    <text evidence="4">The sequence shown here is derived from an EMBL/GenBank/DDBJ whole genome shotgun (WGS) entry which is preliminary data.</text>
</comment>
<reference evidence="4 5" key="1">
    <citation type="journal article" date="2024" name="Front Chem Biol">
        <title>Unveiling the potential of Daldinia eschscholtzii MFLUCC 19-0629 through bioactivity and bioinformatics studies for enhanced sustainable agriculture production.</title>
        <authorList>
            <person name="Brooks S."/>
            <person name="Weaver J.A."/>
            <person name="Klomchit A."/>
            <person name="Alharthi S.A."/>
            <person name="Onlamun T."/>
            <person name="Nurani R."/>
            <person name="Vong T.K."/>
            <person name="Alberti F."/>
            <person name="Greco C."/>
        </authorList>
    </citation>
    <scope>NUCLEOTIDE SEQUENCE [LARGE SCALE GENOMIC DNA]</scope>
    <source>
        <strain evidence="4">MFLUCC 19-0629</strain>
    </source>
</reference>
<dbReference type="Gene3D" id="3.40.50.720">
    <property type="entry name" value="NAD(P)-binding Rossmann-like Domain"/>
    <property type="match status" value="1"/>
</dbReference>
<dbReference type="SUPFAM" id="SSF51735">
    <property type="entry name" value="NAD(P)-binding Rossmann-fold domains"/>
    <property type="match status" value="1"/>
</dbReference>
<gene>
    <name evidence="4" type="ORF">Daesc_008822</name>
</gene>
<dbReference type="InterPro" id="IPR036291">
    <property type="entry name" value="NAD(P)-bd_dom_sf"/>
</dbReference>
<comment type="similarity">
    <text evidence="1">Belongs to the NmrA-type oxidoreductase family.</text>
</comment>
<dbReference type="Proteomes" id="UP001369815">
    <property type="component" value="Unassembled WGS sequence"/>
</dbReference>
<dbReference type="EMBL" id="JBANMG010000008">
    <property type="protein sequence ID" value="KAK6950494.1"/>
    <property type="molecule type" value="Genomic_DNA"/>
</dbReference>
<organism evidence="4 5">
    <name type="scientific">Daldinia eschscholtzii</name>
    <dbReference type="NCBI Taxonomy" id="292717"/>
    <lineage>
        <taxon>Eukaryota</taxon>
        <taxon>Fungi</taxon>
        <taxon>Dikarya</taxon>
        <taxon>Ascomycota</taxon>
        <taxon>Pezizomycotina</taxon>
        <taxon>Sordariomycetes</taxon>
        <taxon>Xylariomycetidae</taxon>
        <taxon>Xylariales</taxon>
        <taxon>Hypoxylaceae</taxon>
        <taxon>Daldinia</taxon>
    </lineage>
</organism>
<dbReference type="AlphaFoldDB" id="A0AAX6MDE9"/>
<sequence>MVKVLVLAATGQQGSAVARALLSSKDQQHSVRILVRNPSSPEAQALAAQGAEVVVGGEWATDVEALDRAFAGGVEAVFFPSIPSFADGESEIKGATNVVEAAKRAGTVKHVVYSSVGGVEQYRKFKGWDATPIFANYWIAKSTTEDIIRKAGFEHYTLLRPSEFMTNYTGKLAQFQVPDLVKEGVNRTALPSTFTTSLIDVDDIGRVAAASIASPSTFASGRRELHLTGEILTLGELIAQLGAAVGKTLVNETWSREQALEAAKTNPVVTGQLMRLDSDWPNPPVEDFGLGFKTFRQHLEEHRDEIKELYKNVP</sequence>
<feature type="domain" description="NmrA-like" evidence="3">
    <location>
        <begin position="3"/>
        <end position="261"/>
    </location>
</feature>
<dbReference type="InterPro" id="IPR008030">
    <property type="entry name" value="NmrA-like"/>
</dbReference>
<dbReference type="PANTHER" id="PTHR42748:SF7">
    <property type="entry name" value="NMRA LIKE REDOX SENSOR 1-RELATED"/>
    <property type="match status" value="1"/>
</dbReference>
<evidence type="ECO:0000256" key="1">
    <source>
        <dbReference type="ARBA" id="ARBA00006328"/>
    </source>
</evidence>
<protein>
    <recommendedName>
        <fullName evidence="3">NmrA-like domain-containing protein</fullName>
    </recommendedName>
</protein>
<name>A0AAX6MDE9_9PEZI</name>
<evidence type="ECO:0000256" key="2">
    <source>
        <dbReference type="ARBA" id="ARBA00022857"/>
    </source>
</evidence>
<dbReference type="Pfam" id="PF05368">
    <property type="entry name" value="NmrA"/>
    <property type="match status" value="1"/>
</dbReference>
<evidence type="ECO:0000313" key="5">
    <source>
        <dbReference type="Proteomes" id="UP001369815"/>
    </source>
</evidence>
<keyword evidence="2" id="KW-0521">NADP</keyword>
<dbReference type="PANTHER" id="PTHR42748">
    <property type="entry name" value="NITROGEN METABOLITE REPRESSION PROTEIN NMRA FAMILY MEMBER"/>
    <property type="match status" value="1"/>
</dbReference>
<dbReference type="InterPro" id="IPR051164">
    <property type="entry name" value="NmrA-like_oxidored"/>
</dbReference>
<proteinExistence type="inferred from homology"/>
<keyword evidence="5" id="KW-1185">Reference proteome</keyword>
<evidence type="ECO:0000259" key="3">
    <source>
        <dbReference type="Pfam" id="PF05368"/>
    </source>
</evidence>
<evidence type="ECO:0000313" key="4">
    <source>
        <dbReference type="EMBL" id="KAK6950494.1"/>
    </source>
</evidence>